<evidence type="ECO:0000313" key="1">
    <source>
        <dbReference type="EMBL" id="CAB4269878.1"/>
    </source>
</evidence>
<accession>A0A6J5WKX4</accession>
<gene>
    <name evidence="1" type="ORF">CURHAP_LOCUS15713</name>
    <name evidence="2" type="ORF">ORAREDHAP_LOCUS15263</name>
</gene>
<dbReference type="EMBL" id="CAEKKB010000002">
    <property type="protein sequence ID" value="CAB4300272.1"/>
    <property type="molecule type" value="Genomic_DNA"/>
</dbReference>
<dbReference type="Proteomes" id="UP000507245">
    <property type="component" value="Unassembled WGS sequence"/>
</dbReference>
<reference evidence="2 3" key="2">
    <citation type="submission" date="2020-05" db="EMBL/GenBank/DDBJ databases">
        <authorList>
            <person name="Campoy J."/>
            <person name="Schneeberger K."/>
            <person name="Spophaly S."/>
        </authorList>
    </citation>
    <scope>NUCLEOTIDE SEQUENCE [LARGE SCALE GENOMIC DNA]</scope>
    <source>
        <strain evidence="2">PruArmRojPasFocal</strain>
    </source>
</reference>
<evidence type="ECO:0000313" key="3">
    <source>
        <dbReference type="Proteomes" id="UP000507222"/>
    </source>
</evidence>
<dbReference type="Proteomes" id="UP000507222">
    <property type="component" value="Unassembled WGS sequence"/>
</dbReference>
<protein>
    <submittedName>
        <fullName evidence="2">Uncharacterized protein</fullName>
    </submittedName>
</protein>
<keyword evidence="4" id="KW-1185">Reference proteome</keyword>
<dbReference type="EMBL" id="CAEKDK010000002">
    <property type="protein sequence ID" value="CAB4269878.1"/>
    <property type="molecule type" value="Genomic_DNA"/>
</dbReference>
<proteinExistence type="predicted"/>
<evidence type="ECO:0000313" key="2">
    <source>
        <dbReference type="EMBL" id="CAB4300272.1"/>
    </source>
</evidence>
<reference evidence="4" key="1">
    <citation type="journal article" date="2020" name="Genome Biol.">
        <title>Gamete binning: chromosome-level and haplotype-resolved genome assembly enabled by high-throughput single-cell sequencing of gamete genomes.</title>
        <authorList>
            <person name="Campoy J.A."/>
            <person name="Sun H."/>
            <person name="Goel M."/>
            <person name="Jiao W.-B."/>
            <person name="Folz-Donahue K."/>
            <person name="Wang N."/>
            <person name="Rubio M."/>
            <person name="Liu C."/>
            <person name="Kukat C."/>
            <person name="Ruiz D."/>
            <person name="Huettel B."/>
            <person name="Schneeberger K."/>
        </authorList>
    </citation>
    <scope>NUCLEOTIDE SEQUENCE [LARGE SCALE GENOMIC DNA]</scope>
    <source>
        <strain evidence="4">cv. Rojo Pasion</strain>
    </source>
</reference>
<name>A0A6J5WKX4_PRUAR</name>
<sequence length="124" mass="14341">MEDMSTLETHDSHTALLAFREGVTLGTKMHKSLVKTPYLDIREVLMESFDLKRKKLVQCKGKWFEELPNVLWCTEPQAYEIEVVIPIEIELPIIRTVVVDGKDNDQQIACNLYLIKEHQEVATL</sequence>
<organism evidence="2 4">
    <name type="scientific">Prunus armeniaca</name>
    <name type="common">Apricot</name>
    <name type="synonym">Armeniaca vulgaris</name>
    <dbReference type="NCBI Taxonomy" id="36596"/>
    <lineage>
        <taxon>Eukaryota</taxon>
        <taxon>Viridiplantae</taxon>
        <taxon>Streptophyta</taxon>
        <taxon>Embryophyta</taxon>
        <taxon>Tracheophyta</taxon>
        <taxon>Spermatophyta</taxon>
        <taxon>Magnoliopsida</taxon>
        <taxon>eudicotyledons</taxon>
        <taxon>Gunneridae</taxon>
        <taxon>Pentapetalae</taxon>
        <taxon>rosids</taxon>
        <taxon>fabids</taxon>
        <taxon>Rosales</taxon>
        <taxon>Rosaceae</taxon>
        <taxon>Amygdaloideae</taxon>
        <taxon>Amygdaleae</taxon>
        <taxon>Prunus</taxon>
    </lineage>
</organism>
<dbReference type="OrthoDB" id="1739513at2759"/>
<evidence type="ECO:0000313" key="4">
    <source>
        <dbReference type="Proteomes" id="UP000507245"/>
    </source>
</evidence>
<dbReference type="AlphaFoldDB" id="A0A6J5WKX4"/>